<evidence type="ECO:0000256" key="1">
    <source>
        <dbReference type="ARBA" id="ARBA00004308"/>
    </source>
</evidence>
<evidence type="ECO:0000256" key="7">
    <source>
        <dbReference type="SAM" id="MobiDB-lite"/>
    </source>
</evidence>
<evidence type="ECO:0000256" key="2">
    <source>
        <dbReference type="ARBA" id="ARBA00006613"/>
    </source>
</evidence>
<comment type="subcellular location">
    <subcellularLocation>
        <location evidence="1">Endomembrane system</location>
    </subcellularLocation>
</comment>
<evidence type="ECO:0000313" key="9">
    <source>
        <dbReference type="Proteomes" id="UP000015241"/>
    </source>
</evidence>
<keyword evidence="3" id="KW-0813">Transport</keyword>
<dbReference type="PANTHER" id="PTHR22781:SF12">
    <property type="entry name" value="AP-3 COMPLEX SUBUNIT DELTA-1"/>
    <property type="match status" value="1"/>
</dbReference>
<dbReference type="InterPro" id="IPR017105">
    <property type="entry name" value="AP3_complex_dsu"/>
</dbReference>
<dbReference type="STRING" id="743788.S8F581"/>
<keyword evidence="9" id="KW-1185">Reference proteome</keyword>
<keyword evidence="4" id="KW-0677">Repeat</keyword>
<evidence type="ECO:0000256" key="4">
    <source>
        <dbReference type="ARBA" id="ARBA00022737"/>
    </source>
</evidence>
<dbReference type="eggNOG" id="KOG1059">
    <property type="taxonomic scope" value="Eukaryota"/>
</dbReference>
<dbReference type="GO" id="GO:0030123">
    <property type="term" value="C:AP-3 adaptor complex"/>
    <property type="evidence" value="ECO:0007669"/>
    <property type="project" value="InterPro"/>
</dbReference>
<feature type="compositionally biased region" description="Low complexity" evidence="7">
    <location>
        <begin position="370"/>
        <end position="379"/>
    </location>
</feature>
<keyword evidence="5" id="KW-0653">Protein transport</keyword>
<gene>
    <name evidence="8" type="ORF">FOMPIDRAFT_93373</name>
</gene>
<dbReference type="OrthoDB" id="10264595at2759"/>
<feature type="compositionally biased region" description="Polar residues" evidence="7">
    <location>
        <begin position="426"/>
        <end position="435"/>
    </location>
</feature>
<feature type="region of interest" description="Disordered" evidence="7">
    <location>
        <begin position="360"/>
        <end position="435"/>
    </location>
</feature>
<accession>S8F581</accession>
<dbReference type="GO" id="GO:0006896">
    <property type="term" value="P:Golgi to vacuole transport"/>
    <property type="evidence" value="ECO:0007669"/>
    <property type="project" value="TreeGrafter"/>
</dbReference>
<dbReference type="SUPFAM" id="SSF48371">
    <property type="entry name" value="ARM repeat"/>
    <property type="match status" value="1"/>
</dbReference>
<dbReference type="GO" id="GO:0006623">
    <property type="term" value="P:protein targeting to vacuole"/>
    <property type="evidence" value="ECO:0007669"/>
    <property type="project" value="TreeGrafter"/>
</dbReference>
<organism evidence="8 9">
    <name type="scientific">Fomitopsis schrenkii</name>
    <name type="common">Brown rot fungus</name>
    <dbReference type="NCBI Taxonomy" id="2126942"/>
    <lineage>
        <taxon>Eukaryota</taxon>
        <taxon>Fungi</taxon>
        <taxon>Dikarya</taxon>
        <taxon>Basidiomycota</taxon>
        <taxon>Agaricomycotina</taxon>
        <taxon>Agaricomycetes</taxon>
        <taxon>Polyporales</taxon>
        <taxon>Fomitopsis</taxon>
    </lineage>
</organism>
<evidence type="ECO:0000256" key="6">
    <source>
        <dbReference type="ARBA" id="ARBA00023136"/>
    </source>
</evidence>
<dbReference type="InterPro" id="IPR011989">
    <property type="entry name" value="ARM-like"/>
</dbReference>
<dbReference type="AlphaFoldDB" id="S8F581"/>
<dbReference type="Gene3D" id="1.25.10.10">
    <property type="entry name" value="Leucine-rich Repeat Variant"/>
    <property type="match status" value="1"/>
</dbReference>
<dbReference type="PANTHER" id="PTHR22781">
    <property type="entry name" value="DELTA ADAPTIN-RELATED"/>
    <property type="match status" value="1"/>
</dbReference>
<reference evidence="8 9" key="1">
    <citation type="journal article" date="2012" name="Science">
        <title>The Paleozoic origin of enzymatic lignin decomposition reconstructed from 31 fungal genomes.</title>
        <authorList>
            <person name="Floudas D."/>
            <person name="Binder M."/>
            <person name="Riley R."/>
            <person name="Barry K."/>
            <person name="Blanchette R.A."/>
            <person name="Henrissat B."/>
            <person name="Martinez A.T."/>
            <person name="Otillar R."/>
            <person name="Spatafora J.W."/>
            <person name="Yadav J.S."/>
            <person name="Aerts A."/>
            <person name="Benoit I."/>
            <person name="Boyd A."/>
            <person name="Carlson A."/>
            <person name="Copeland A."/>
            <person name="Coutinho P.M."/>
            <person name="de Vries R.P."/>
            <person name="Ferreira P."/>
            <person name="Findley K."/>
            <person name="Foster B."/>
            <person name="Gaskell J."/>
            <person name="Glotzer D."/>
            <person name="Gorecki P."/>
            <person name="Heitman J."/>
            <person name="Hesse C."/>
            <person name="Hori C."/>
            <person name="Igarashi K."/>
            <person name="Jurgens J.A."/>
            <person name="Kallen N."/>
            <person name="Kersten P."/>
            <person name="Kohler A."/>
            <person name="Kuees U."/>
            <person name="Kumar T.K.A."/>
            <person name="Kuo A."/>
            <person name="LaButti K."/>
            <person name="Larrondo L.F."/>
            <person name="Lindquist E."/>
            <person name="Ling A."/>
            <person name="Lombard V."/>
            <person name="Lucas S."/>
            <person name="Lundell T."/>
            <person name="Martin R."/>
            <person name="McLaughlin D.J."/>
            <person name="Morgenstern I."/>
            <person name="Morin E."/>
            <person name="Murat C."/>
            <person name="Nagy L.G."/>
            <person name="Nolan M."/>
            <person name="Ohm R.A."/>
            <person name="Patyshakuliyeva A."/>
            <person name="Rokas A."/>
            <person name="Ruiz-Duenas F.J."/>
            <person name="Sabat G."/>
            <person name="Salamov A."/>
            <person name="Samejima M."/>
            <person name="Schmutz J."/>
            <person name="Slot J.C."/>
            <person name="St John F."/>
            <person name="Stenlid J."/>
            <person name="Sun H."/>
            <person name="Sun S."/>
            <person name="Syed K."/>
            <person name="Tsang A."/>
            <person name="Wiebenga A."/>
            <person name="Young D."/>
            <person name="Pisabarro A."/>
            <person name="Eastwood D.C."/>
            <person name="Martin F."/>
            <person name="Cullen D."/>
            <person name="Grigoriev I.V."/>
            <person name="Hibbett D.S."/>
        </authorList>
    </citation>
    <scope>NUCLEOTIDE SEQUENCE</scope>
    <source>
        <strain evidence="9">FP-58527</strain>
    </source>
</reference>
<dbReference type="InParanoid" id="S8F581"/>
<evidence type="ECO:0000256" key="5">
    <source>
        <dbReference type="ARBA" id="ARBA00022927"/>
    </source>
</evidence>
<evidence type="ECO:0000256" key="3">
    <source>
        <dbReference type="ARBA" id="ARBA00022448"/>
    </source>
</evidence>
<dbReference type="InterPro" id="IPR016024">
    <property type="entry name" value="ARM-type_fold"/>
</dbReference>
<proteinExistence type="inferred from homology"/>
<protein>
    <submittedName>
        <fullName evidence="8">Uncharacterized protein</fullName>
    </submittedName>
</protein>
<dbReference type="GO" id="GO:0010008">
    <property type="term" value="C:endosome membrane"/>
    <property type="evidence" value="ECO:0007669"/>
    <property type="project" value="TreeGrafter"/>
</dbReference>
<dbReference type="EMBL" id="KE504245">
    <property type="protein sequence ID" value="EPS94094.1"/>
    <property type="molecule type" value="Genomic_DNA"/>
</dbReference>
<feature type="compositionally biased region" description="Basic residues" evidence="7">
    <location>
        <begin position="407"/>
        <end position="422"/>
    </location>
</feature>
<dbReference type="FunCoup" id="S8F581">
    <property type="interactions" value="343"/>
</dbReference>
<sequence length="435" mass="47160">MPTHPELVAEYQDMIISSVDDPDISIRIRTLDLQSAMYLSVLVDLAYVAGVPVGGAIRDQLVDIVARSFLANATEDSGCPEVLWAAAWICGEHCGELAEPQKLLPHLLQPGLVALDPDIVAVYLQAATKVFGYWAAEQAGTFELDDLPRIRDAVDVALERAGTFATSPNIEAAEMVNLFTFVQADLAAYRPKTDAGFDMSISLGAGFGDGFNEVGFGDAPSQDPGFPKSLYLIRPLFSAYELNAVAAEAQSLVEILEDLNLDAPDDVLEPKKKKSKKGTLQPTETAAERAERERRKAERRERLRDDPYYLIDDRPSRSSSVNDVDSIPVIRLDDAPPISQGEPRPPIGLRLSIADNAAKQRRTQLNKDNASSLRRSASPAVPPPSFPLYEVEDDVPGAATPPPIKVTRAKKKGASSGKKKRTKTSDSAATSPLVE</sequence>
<name>S8F581_FOMSC</name>
<dbReference type="HOGENOM" id="CLU_630106_0_0_1"/>
<comment type="similarity">
    <text evidence="2">Belongs to the adaptor complexes large subunit family.</text>
</comment>
<feature type="region of interest" description="Disordered" evidence="7">
    <location>
        <begin position="266"/>
        <end position="301"/>
    </location>
</feature>
<dbReference type="Proteomes" id="UP000015241">
    <property type="component" value="Unassembled WGS sequence"/>
</dbReference>
<evidence type="ECO:0000313" key="8">
    <source>
        <dbReference type="EMBL" id="EPS94094.1"/>
    </source>
</evidence>
<keyword evidence="6" id="KW-0472">Membrane</keyword>
<feature type="compositionally biased region" description="Basic and acidic residues" evidence="7">
    <location>
        <begin position="286"/>
        <end position="301"/>
    </location>
</feature>